<evidence type="ECO:0000256" key="1">
    <source>
        <dbReference type="ARBA" id="ARBA00000085"/>
    </source>
</evidence>
<keyword evidence="5" id="KW-0808">Transferase</keyword>
<dbReference type="PANTHER" id="PTHR43047">
    <property type="entry name" value="TWO-COMPONENT HISTIDINE PROTEIN KINASE"/>
    <property type="match status" value="1"/>
</dbReference>
<evidence type="ECO:0000259" key="15">
    <source>
        <dbReference type="PROSITE" id="PS50110"/>
    </source>
</evidence>
<dbReference type="InterPro" id="IPR001789">
    <property type="entry name" value="Sig_transdc_resp-reg_receiver"/>
</dbReference>
<dbReference type="SMART" id="SM00448">
    <property type="entry name" value="REC"/>
    <property type="match status" value="1"/>
</dbReference>
<dbReference type="Pfam" id="PF00072">
    <property type="entry name" value="Response_reg"/>
    <property type="match status" value="1"/>
</dbReference>
<dbReference type="SUPFAM" id="SSF53822">
    <property type="entry name" value="Periplasmic binding protein-like I"/>
    <property type="match status" value="1"/>
</dbReference>
<evidence type="ECO:0000259" key="13">
    <source>
        <dbReference type="PROSITE" id="PS01124"/>
    </source>
</evidence>
<evidence type="ECO:0000256" key="8">
    <source>
        <dbReference type="ARBA" id="ARBA00023015"/>
    </source>
</evidence>
<keyword evidence="6" id="KW-0418">Kinase</keyword>
<dbReference type="GO" id="GO:0000155">
    <property type="term" value="F:phosphorelay sensor kinase activity"/>
    <property type="evidence" value="ECO:0007669"/>
    <property type="project" value="InterPro"/>
</dbReference>
<proteinExistence type="inferred from homology"/>
<evidence type="ECO:0000259" key="14">
    <source>
        <dbReference type="PROSITE" id="PS50109"/>
    </source>
</evidence>
<dbReference type="InterPro" id="IPR036097">
    <property type="entry name" value="HisK_dim/P_sf"/>
</dbReference>
<comment type="caution">
    <text evidence="16">The sequence shown here is derived from an EMBL/GenBank/DDBJ whole genome shotgun (WGS) entry which is preliminary data.</text>
</comment>
<dbReference type="InterPro" id="IPR028082">
    <property type="entry name" value="Peripla_BP_I"/>
</dbReference>
<feature type="domain" description="Histidine kinase" evidence="14">
    <location>
        <begin position="602"/>
        <end position="825"/>
    </location>
</feature>
<dbReference type="PROSITE" id="PS50109">
    <property type="entry name" value="HIS_KIN"/>
    <property type="match status" value="1"/>
</dbReference>
<dbReference type="GO" id="GO:0043565">
    <property type="term" value="F:sequence-specific DNA binding"/>
    <property type="evidence" value="ECO:0007669"/>
    <property type="project" value="InterPro"/>
</dbReference>
<dbReference type="Proteomes" id="UP000264141">
    <property type="component" value="Unassembled WGS sequence"/>
</dbReference>
<dbReference type="InterPro" id="IPR018060">
    <property type="entry name" value="HTH_AraC"/>
</dbReference>
<dbReference type="EC" id="2.7.13.3" evidence="3"/>
<evidence type="ECO:0000256" key="11">
    <source>
        <dbReference type="ARBA" id="ARBA00074306"/>
    </source>
</evidence>
<dbReference type="SUPFAM" id="SSF47384">
    <property type="entry name" value="Homodimeric domain of signal transducing histidine kinase"/>
    <property type="match status" value="1"/>
</dbReference>
<keyword evidence="9" id="KW-0238">DNA-binding</keyword>
<dbReference type="Gene3D" id="3.30.565.10">
    <property type="entry name" value="Histidine kinase-like ATPase, C-terminal domain"/>
    <property type="match status" value="1"/>
</dbReference>
<dbReference type="SMART" id="SM00342">
    <property type="entry name" value="HTH_ARAC"/>
    <property type="match status" value="1"/>
</dbReference>
<dbReference type="GO" id="GO:0003700">
    <property type="term" value="F:DNA-binding transcription factor activity"/>
    <property type="evidence" value="ECO:0007669"/>
    <property type="project" value="InterPro"/>
</dbReference>
<dbReference type="InterPro" id="IPR011006">
    <property type="entry name" value="CheY-like_superfamily"/>
</dbReference>
<dbReference type="InterPro" id="IPR004358">
    <property type="entry name" value="Sig_transdc_His_kin-like_C"/>
</dbReference>
<dbReference type="InterPro" id="IPR046335">
    <property type="entry name" value="LacI/GalR-like_sensor"/>
</dbReference>
<dbReference type="SMART" id="SM00387">
    <property type="entry name" value="HATPase_c"/>
    <property type="match status" value="1"/>
</dbReference>
<feature type="domain" description="Response regulatory" evidence="15">
    <location>
        <begin position="842"/>
        <end position="957"/>
    </location>
</feature>
<keyword evidence="10" id="KW-0804">Transcription</keyword>
<dbReference type="SUPFAM" id="SSF55874">
    <property type="entry name" value="ATPase domain of HSP90 chaperone/DNA topoisomerase II/histidine kinase"/>
    <property type="match status" value="1"/>
</dbReference>
<dbReference type="Gene3D" id="3.40.50.2300">
    <property type="match status" value="4"/>
</dbReference>
<feature type="modified residue" description="4-aspartylphosphate" evidence="12">
    <location>
        <position position="1023"/>
    </location>
</feature>
<reference evidence="16 17" key="1">
    <citation type="journal article" date="2018" name="Nat. Biotechnol.">
        <title>A standardized bacterial taxonomy based on genome phylogeny substantially revises the tree of life.</title>
        <authorList>
            <person name="Parks D.H."/>
            <person name="Chuvochina M."/>
            <person name="Waite D.W."/>
            <person name="Rinke C."/>
            <person name="Skarshewski A."/>
            <person name="Chaumeil P.A."/>
            <person name="Hugenholtz P."/>
        </authorList>
    </citation>
    <scope>NUCLEOTIDE SEQUENCE [LARGE SCALE GENOMIC DNA]</scope>
    <source>
        <strain evidence="16">UBA8781</strain>
    </source>
</reference>
<organism evidence="16 17">
    <name type="scientific">Anaerolinea thermolimosa</name>
    <dbReference type="NCBI Taxonomy" id="229919"/>
    <lineage>
        <taxon>Bacteria</taxon>
        <taxon>Bacillati</taxon>
        <taxon>Chloroflexota</taxon>
        <taxon>Anaerolineae</taxon>
        <taxon>Anaerolineales</taxon>
        <taxon>Anaerolineaceae</taxon>
        <taxon>Anaerolinea</taxon>
    </lineage>
</organism>
<dbReference type="InterPro" id="IPR018062">
    <property type="entry name" value="HTH_AraC-typ_CS"/>
</dbReference>
<dbReference type="Pfam" id="PF12833">
    <property type="entry name" value="HTH_18"/>
    <property type="match status" value="1"/>
</dbReference>
<keyword evidence="4 12" id="KW-0597">Phosphoprotein</keyword>
<evidence type="ECO:0000256" key="9">
    <source>
        <dbReference type="ARBA" id="ARBA00023125"/>
    </source>
</evidence>
<evidence type="ECO:0000256" key="2">
    <source>
        <dbReference type="ARBA" id="ARBA00006402"/>
    </source>
</evidence>
<dbReference type="Pfam" id="PF00512">
    <property type="entry name" value="HisKA"/>
    <property type="match status" value="1"/>
</dbReference>
<dbReference type="PANTHER" id="PTHR43047:SF72">
    <property type="entry name" value="OSMOSENSING HISTIDINE PROTEIN KINASE SLN1"/>
    <property type="match status" value="1"/>
</dbReference>
<dbReference type="STRING" id="229919.GCA_001050195_02517"/>
<evidence type="ECO:0000256" key="10">
    <source>
        <dbReference type="ARBA" id="ARBA00023163"/>
    </source>
</evidence>
<name>A0A3D1JEK7_9CHLR</name>
<dbReference type="Gene3D" id="1.10.10.60">
    <property type="entry name" value="Homeodomain-like"/>
    <property type="match status" value="2"/>
</dbReference>
<feature type="modified residue" description="4-aspartylphosphate" evidence="12">
    <location>
        <position position="893"/>
    </location>
</feature>
<sequence>MNMYPIARRRRFTIGVLAGWQAYTGVLDSFLSNVIRGIQAAARQLDWNLLIGCGVLQSGVHTSVNRPAWPLNLPDVDFVPVGHWNCDGILAIPPFHNLAGLDYIRDLQARGFPVAYTGDWQAGPGAMVDNYNGVRQALFHLIEHGHRQIAFIAGRRSNLEGDSLARLRGYMQGLVDAGLPYDPELVEYGYHNEAGGREAMQRLLAKKRPFSALIASNDQSAIGAIDVLREAGLHVPHDVAVVGFDDRLEARANVPSLTTVHYPMFEMGYRTAEVLHEILTGEDRNPPVVHVPTRLVIRESCGCLPGDVEGSAAGSLGKGTGHAPGVTLKDELSELIANALFNDVGLMALHEVERLSRRLTENFFASIEAQEPVRFRESLQQVLDFLSMRGEDLHVCQKAITVLREGLGEILGSKWSGRHRLAEEMLDQARVAISDLARRESYRNLVHSSSLAQVNSLMMAQFFAAGSEAGLIDVFHRFMPLLGIRHAEVFFYEEENNDPFAWSRQAVGTEANSGQRRFVTRQFPPAGLYSTFEPFNLVLLPLQSGEKTEGFVAYEGSNLEQFGLVNGQLMAAIKSIRLYQEALASRREAEEANRLKSRFLSMVSHELRTPLNLISGLSNMLLRERETHQNGTARVNWEDLERIYISAQHLDGLIRDVIELSSLDVGTIRLSCEPLDLREVLDSVAVIGKQLARDKGLAWSAEYPRHLPWVLGDRTRLRQIILNLITNAVKFTQQGYVLLTAFVEDHQVTVAISDTGLGIPPEEQEVIFDEFRQSSRTTARGFGGFGLGLSICRRLVEMHGGKLAVCSTGKEGEGSTFYFTLPVIDRPVPVEEPGNVLEDRQRVLILVEEWEAGEVLRGHLSNAGFEVNLQMAEDEKSWRDWIYQAPPEAVILDRGLASKWGWDILKHLKEKPATADVPVFFYALEDGGEGAGALLELNYMTKPVDAALLTEALMSLDIQSGLTGQEQPQGKTVLIVDDDPGILDLHRRIVEAQSSDNRVLLASSGREALERVKQECPDLILLDLMMPEMDGFAVLDALRASEASRNIPVVVVTGQALTEEDIQRLNQGATAVLSKGIFTREEMLETLTTALLRSRKPGTESQRLVLKAMAYIHSHYKEDISRSDIAAHVGVSERHLARCFQNEIGLSPITYLNRFRVKVAKGLLDQGKLSITEVAMEAGFSSGGYFTRVFREEVGISPRAYVQSQRG</sequence>
<dbReference type="Gene3D" id="1.10.287.130">
    <property type="match status" value="1"/>
</dbReference>
<dbReference type="SUPFAM" id="SSF52172">
    <property type="entry name" value="CheY-like"/>
    <property type="match status" value="2"/>
</dbReference>
<evidence type="ECO:0000256" key="12">
    <source>
        <dbReference type="PROSITE-ProRule" id="PRU00169"/>
    </source>
</evidence>
<keyword evidence="8" id="KW-0805">Transcription regulation</keyword>
<dbReference type="CDD" id="cd06267">
    <property type="entry name" value="PBP1_LacI_sugar_binding-like"/>
    <property type="match status" value="1"/>
</dbReference>
<evidence type="ECO:0000256" key="3">
    <source>
        <dbReference type="ARBA" id="ARBA00012438"/>
    </source>
</evidence>
<evidence type="ECO:0000256" key="6">
    <source>
        <dbReference type="ARBA" id="ARBA00022777"/>
    </source>
</evidence>
<dbReference type="Pfam" id="PF02518">
    <property type="entry name" value="HATPase_c"/>
    <property type="match status" value="1"/>
</dbReference>
<dbReference type="GO" id="GO:0005886">
    <property type="term" value="C:plasma membrane"/>
    <property type="evidence" value="ECO:0007669"/>
    <property type="project" value="TreeGrafter"/>
</dbReference>
<dbReference type="PRINTS" id="PR00344">
    <property type="entry name" value="BCTRLSENSOR"/>
</dbReference>
<dbReference type="InterPro" id="IPR003661">
    <property type="entry name" value="HisK_dim/P_dom"/>
</dbReference>
<dbReference type="AlphaFoldDB" id="A0A3D1JEK7"/>
<dbReference type="EMBL" id="DPBP01000016">
    <property type="protein sequence ID" value="HCE16874.1"/>
    <property type="molecule type" value="Genomic_DNA"/>
</dbReference>
<evidence type="ECO:0000256" key="4">
    <source>
        <dbReference type="ARBA" id="ARBA00022553"/>
    </source>
</evidence>
<evidence type="ECO:0000313" key="17">
    <source>
        <dbReference type="Proteomes" id="UP000264141"/>
    </source>
</evidence>
<dbReference type="InterPro" id="IPR036890">
    <property type="entry name" value="HATPase_C_sf"/>
</dbReference>
<dbReference type="InterPro" id="IPR005467">
    <property type="entry name" value="His_kinase_dom"/>
</dbReference>
<dbReference type="Pfam" id="PF13377">
    <property type="entry name" value="Peripla_BP_3"/>
    <property type="match status" value="1"/>
</dbReference>
<dbReference type="GO" id="GO:0009927">
    <property type="term" value="F:histidine phosphotransfer kinase activity"/>
    <property type="evidence" value="ECO:0007669"/>
    <property type="project" value="TreeGrafter"/>
</dbReference>
<evidence type="ECO:0000313" key="16">
    <source>
        <dbReference type="EMBL" id="HCE16874.1"/>
    </source>
</evidence>
<feature type="domain" description="Response regulatory" evidence="15">
    <location>
        <begin position="972"/>
        <end position="1090"/>
    </location>
</feature>
<feature type="domain" description="HTH araC/xylS-type" evidence="13">
    <location>
        <begin position="1106"/>
        <end position="1204"/>
    </location>
</feature>
<keyword evidence="7" id="KW-0902">Two-component regulatory system</keyword>
<dbReference type="SUPFAM" id="SSF46689">
    <property type="entry name" value="Homeodomain-like"/>
    <property type="match status" value="2"/>
</dbReference>
<dbReference type="SMART" id="SM00388">
    <property type="entry name" value="HisKA"/>
    <property type="match status" value="1"/>
</dbReference>
<comment type="similarity">
    <text evidence="2">In the N-terminal section; belongs to the phytochrome family.</text>
</comment>
<dbReference type="InterPro" id="IPR009057">
    <property type="entry name" value="Homeodomain-like_sf"/>
</dbReference>
<gene>
    <name evidence="16" type="ORF">DEQ80_03350</name>
</gene>
<comment type="catalytic activity">
    <reaction evidence="1">
        <text>ATP + protein L-histidine = ADP + protein N-phospho-L-histidine.</text>
        <dbReference type="EC" id="2.7.13.3"/>
    </reaction>
</comment>
<dbReference type="PROSITE" id="PS50110">
    <property type="entry name" value="RESPONSE_REGULATORY"/>
    <property type="match status" value="2"/>
</dbReference>
<dbReference type="PROSITE" id="PS01124">
    <property type="entry name" value="HTH_ARAC_FAMILY_2"/>
    <property type="match status" value="1"/>
</dbReference>
<evidence type="ECO:0000256" key="5">
    <source>
        <dbReference type="ARBA" id="ARBA00022679"/>
    </source>
</evidence>
<dbReference type="FunFam" id="3.30.565.10:FF:000010">
    <property type="entry name" value="Sensor histidine kinase RcsC"/>
    <property type="match status" value="1"/>
</dbReference>
<dbReference type="InterPro" id="IPR003594">
    <property type="entry name" value="HATPase_dom"/>
</dbReference>
<evidence type="ECO:0000256" key="7">
    <source>
        <dbReference type="ARBA" id="ARBA00023012"/>
    </source>
</evidence>
<accession>A0A3D1JEK7</accession>
<dbReference type="CDD" id="cd00082">
    <property type="entry name" value="HisKA"/>
    <property type="match status" value="1"/>
</dbReference>
<dbReference type="PROSITE" id="PS00041">
    <property type="entry name" value="HTH_ARAC_FAMILY_1"/>
    <property type="match status" value="1"/>
</dbReference>
<protein>
    <recommendedName>
        <fullName evidence="11">Circadian input-output histidine kinase CikA</fullName>
        <ecNumber evidence="3">2.7.13.3</ecNumber>
    </recommendedName>
</protein>